<dbReference type="AlphaFoldDB" id="A0A2Z6ZY74"/>
<keyword evidence="2" id="KW-1185">Reference proteome</keyword>
<evidence type="ECO:0000313" key="1">
    <source>
        <dbReference type="EMBL" id="KZV14217.1"/>
    </source>
</evidence>
<sequence length="89" mass="9803">MTTTRSEAKWDALERLVITSQENVAKTKENMNVMRTNLLTVNKSLGDLADLKTLAAGLGETPMHVGVDASLSRIHRSQTCVDILCYLRG</sequence>
<reference evidence="1 2" key="1">
    <citation type="journal article" date="2015" name="Proc. Natl. Acad. Sci. U.S.A.">
        <title>The resurrection genome of Boea hygrometrica: A blueprint for survival of dehydration.</title>
        <authorList>
            <person name="Xiao L."/>
            <person name="Yang G."/>
            <person name="Zhang L."/>
            <person name="Yang X."/>
            <person name="Zhao S."/>
            <person name="Ji Z."/>
            <person name="Zhou Q."/>
            <person name="Hu M."/>
            <person name="Wang Y."/>
            <person name="Chen M."/>
            <person name="Xu Y."/>
            <person name="Jin H."/>
            <person name="Xiao X."/>
            <person name="Hu G."/>
            <person name="Bao F."/>
            <person name="Hu Y."/>
            <person name="Wan P."/>
            <person name="Li L."/>
            <person name="Deng X."/>
            <person name="Kuang T."/>
            <person name="Xiang C."/>
            <person name="Zhu J.K."/>
            <person name="Oliver M.J."/>
            <person name="He Y."/>
        </authorList>
    </citation>
    <scope>NUCLEOTIDE SEQUENCE [LARGE SCALE GENOMIC DNA]</scope>
    <source>
        <strain evidence="2">cv. XS01</strain>
    </source>
</reference>
<proteinExistence type="predicted"/>
<gene>
    <name evidence="1" type="ORF">F511_44005</name>
</gene>
<protein>
    <submittedName>
        <fullName evidence="1">Uncharacterized protein</fullName>
    </submittedName>
</protein>
<organism evidence="1 2">
    <name type="scientific">Dorcoceras hygrometricum</name>
    <dbReference type="NCBI Taxonomy" id="472368"/>
    <lineage>
        <taxon>Eukaryota</taxon>
        <taxon>Viridiplantae</taxon>
        <taxon>Streptophyta</taxon>
        <taxon>Embryophyta</taxon>
        <taxon>Tracheophyta</taxon>
        <taxon>Spermatophyta</taxon>
        <taxon>Magnoliopsida</taxon>
        <taxon>eudicotyledons</taxon>
        <taxon>Gunneridae</taxon>
        <taxon>Pentapetalae</taxon>
        <taxon>asterids</taxon>
        <taxon>lamiids</taxon>
        <taxon>Lamiales</taxon>
        <taxon>Gesneriaceae</taxon>
        <taxon>Didymocarpoideae</taxon>
        <taxon>Trichosporeae</taxon>
        <taxon>Loxocarpinae</taxon>
        <taxon>Dorcoceras</taxon>
    </lineage>
</organism>
<dbReference type="EMBL" id="KV021312">
    <property type="protein sequence ID" value="KZV14217.1"/>
    <property type="molecule type" value="Genomic_DNA"/>
</dbReference>
<name>A0A2Z6ZY74_9LAMI</name>
<dbReference type="Proteomes" id="UP000250235">
    <property type="component" value="Unassembled WGS sequence"/>
</dbReference>
<evidence type="ECO:0000313" key="2">
    <source>
        <dbReference type="Proteomes" id="UP000250235"/>
    </source>
</evidence>
<accession>A0A2Z6ZY74</accession>